<keyword evidence="1" id="KW-0472">Membrane</keyword>
<evidence type="ECO:0000256" key="1">
    <source>
        <dbReference type="SAM" id="Phobius"/>
    </source>
</evidence>
<dbReference type="Proteomes" id="UP001295423">
    <property type="component" value="Unassembled WGS sequence"/>
</dbReference>
<dbReference type="Pfam" id="PF00535">
    <property type="entry name" value="Glycos_transf_2"/>
    <property type="match status" value="1"/>
</dbReference>
<sequence length="390" mass="44397">MQSSRACNTAYATAHATTLKTKQFLLVIFFVGIAIFLINSGDPSYELPSSVALMGNLHGNDEGGIITAAAAAAAAGITEQTYCAVGIWNEQTHDLDENPNCTASSKLLHMERPETQKRLTYMLLYYNNHKQLAHQVQAWRNFSQAALDQIQFVIVDDGSTLGHAAADLFAVNREFIEGLDVVVYKIDQDLAWNIGGARNLGFYMANTEWIFMNDADIEVKSDTMDFVTNLLDYKPQQNGTTVQEPVYLYFKRWREAGFKNHPAVMLIKRAHYWMLGGCDEDFVGHYGQTDPHFRLKVKLDKTLHGYTTEDLMNEQKVSPLYEMPDSLPCPSGMHCLEPFVGQSPSRDTKPNKDLIKKKRKIGKWSNQVLRFTWKRSTWESSWWQNILSWF</sequence>
<keyword evidence="1" id="KW-1133">Transmembrane helix</keyword>
<dbReference type="EMBL" id="CAKOGP040000158">
    <property type="protein sequence ID" value="CAJ1931552.1"/>
    <property type="molecule type" value="Genomic_DNA"/>
</dbReference>
<evidence type="ECO:0000259" key="2">
    <source>
        <dbReference type="Pfam" id="PF00535"/>
    </source>
</evidence>
<dbReference type="SUPFAM" id="SSF53448">
    <property type="entry name" value="Nucleotide-diphospho-sugar transferases"/>
    <property type="match status" value="1"/>
</dbReference>
<protein>
    <recommendedName>
        <fullName evidence="2">Glycosyltransferase 2-like domain-containing protein</fullName>
    </recommendedName>
</protein>
<keyword evidence="1" id="KW-0812">Transmembrane</keyword>
<gene>
    <name evidence="3" type="ORF">CYCCA115_LOCUS2440</name>
</gene>
<dbReference type="CDD" id="cd00761">
    <property type="entry name" value="Glyco_tranf_GTA_type"/>
    <property type="match status" value="1"/>
</dbReference>
<dbReference type="Gene3D" id="3.90.550.10">
    <property type="entry name" value="Spore Coat Polysaccharide Biosynthesis Protein SpsA, Chain A"/>
    <property type="match status" value="1"/>
</dbReference>
<proteinExistence type="predicted"/>
<reference evidence="3" key="1">
    <citation type="submission" date="2023-08" db="EMBL/GenBank/DDBJ databases">
        <authorList>
            <person name="Audoor S."/>
            <person name="Bilcke G."/>
        </authorList>
    </citation>
    <scope>NUCLEOTIDE SEQUENCE</scope>
</reference>
<organism evidence="3 4">
    <name type="scientific">Cylindrotheca closterium</name>
    <dbReference type="NCBI Taxonomy" id="2856"/>
    <lineage>
        <taxon>Eukaryota</taxon>
        <taxon>Sar</taxon>
        <taxon>Stramenopiles</taxon>
        <taxon>Ochrophyta</taxon>
        <taxon>Bacillariophyta</taxon>
        <taxon>Bacillariophyceae</taxon>
        <taxon>Bacillariophycidae</taxon>
        <taxon>Bacillariales</taxon>
        <taxon>Bacillariaceae</taxon>
        <taxon>Cylindrotheca</taxon>
    </lineage>
</organism>
<dbReference type="InterPro" id="IPR001173">
    <property type="entry name" value="Glyco_trans_2-like"/>
</dbReference>
<evidence type="ECO:0000313" key="3">
    <source>
        <dbReference type="EMBL" id="CAJ1931552.1"/>
    </source>
</evidence>
<feature type="transmembrane region" description="Helical" evidence="1">
    <location>
        <begin position="24"/>
        <end position="41"/>
    </location>
</feature>
<feature type="domain" description="Glycosyltransferase 2-like" evidence="2">
    <location>
        <begin position="146"/>
        <end position="223"/>
    </location>
</feature>
<accession>A0AAD2FCM1</accession>
<evidence type="ECO:0000313" key="4">
    <source>
        <dbReference type="Proteomes" id="UP001295423"/>
    </source>
</evidence>
<dbReference type="InterPro" id="IPR029044">
    <property type="entry name" value="Nucleotide-diphossugar_trans"/>
</dbReference>
<keyword evidence="4" id="KW-1185">Reference proteome</keyword>
<comment type="caution">
    <text evidence="3">The sequence shown here is derived from an EMBL/GenBank/DDBJ whole genome shotgun (WGS) entry which is preliminary data.</text>
</comment>
<dbReference type="AlphaFoldDB" id="A0AAD2FCM1"/>
<name>A0AAD2FCM1_9STRA</name>